<dbReference type="Proteomes" id="UP000469440">
    <property type="component" value="Unassembled WGS sequence"/>
</dbReference>
<accession>A0A7G8TE85</accession>
<keyword evidence="4" id="KW-1185">Reference proteome</keyword>
<evidence type="ECO:0000313" key="5">
    <source>
        <dbReference type="Proteomes" id="UP000515909"/>
    </source>
</evidence>
<dbReference type="Proteomes" id="UP000515909">
    <property type="component" value="Chromosome"/>
</dbReference>
<organism evidence="2 4">
    <name type="scientific">Caproicibacter fermentans</name>
    <dbReference type="NCBI Taxonomy" id="2576756"/>
    <lineage>
        <taxon>Bacteria</taxon>
        <taxon>Bacillati</taxon>
        <taxon>Bacillota</taxon>
        <taxon>Clostridia</taxon>
        <taxon>Eubacteriales</taxon>
        <taxon>Acutalibacteraceae</taxon>
        <taxon>Caproicibacter</taxon>
    </lineage>
</organism>
<dbReference type="KEGG" id="cfem:HCR03_06750"/>
<dbReference type="EMBL" id="VWXL01000053">
    <property type="protein sequence ID" value="MVB11264.1"/>
    <property type="molecule type" value="Genomic_DNA"/>
</dbReference>
<gene>
    <name evidence="2" type="ORF">CAFE_19720</name>
    <name evidence="3" type="ORF">HCR03_06750</name>
</gene>
<accession>A0A6N8HZH2</accession>
<reference evidence="2 4" key="1">
    <citation type="submission" date="2019-09" db="EMBL/GenBank/DDBJ databases">
        <title>Genome sequence of Clostridium sp. EA1.</title>
        <authorList>
            <person name="Poehlein A."/>
            <person name="Bengelsdorf F.R."/>
            <person name="Daniel R."/>
        </authorList>
    </citation>
    <scope>NUCLEOTIDE SEQUENCE [LARGE SCALE GENOMIC DNA]</scope>
    <source>
        <strain evidence="2 4">EA1</strain>
    </source>
</reference>
<dbReference type="EMBL" id="CP060286">
    <property type="protein sequence ID" value="QNK41926.1"/>
    <property type="molecule type" value="Genomic_DNA"/>
</dbReference>
<evidence type="ECO:0000313" key="3">
    <source>
        <dbReference type="EMBL" id="QNK41926.1"/>
    </source>
</evidence>
<evidence type="ECO:0000313" key="2">
    <source>
        <dbReference type="EMBL" id="MVB11264.1"/>
    </source>
</evidence>
<keyword evidence="1" id="KW-1133">Transmembrane helix</keyword>
<keyword evidence="1" id="KW-0812">Transmembrane</keyword>
<evidence type="ECO:0000313" key="4">
    <source>
        <dbReference type="Proteomes" id="UP000469440"/>
    </source>
</evidence>
<protein>
    <submittedName>
        <fullName evidence="2">Uncharacterized protein</fullName>
    </submittedName>
</protein>
<reference evidence="3 5" key="2">
    <citation type="submission" date="2020-08" db="EMBL/GenBank/DDBJ databases">
        <title>The isolate Caproiciproducens sp. 7D4C2 produces n-caproate at mildly acidic conditions from hexoses: genome and rBOX comparison with related strains and chain-elongating bacteria.</title>
        <authorList>
            <person name="Esquivel-Elizondo S."/>
            <person name="Bagci C."/>
            <person name="Temovska M."/>
            <person name="Jeon B.S."/>
            <person name="Bessarab I."/>
            <person name="Williams R.B.H."/>
            <person name="Huson D.H."/>
            <person name="Angenent L.T."/>
        </authorList>
    </citation>
    <scope>NUCLEOTIDE SEQUENCE [LARGE SCALE GENOMIC DNA]</scope>
    <source>
        <strain evidence="3 5">7D4C2</strain>
    </source>
</reference>
<dbReference type="OrthoDB" id="1856286at2"/>
<dbReference type="AlphaFoldDB" id="A0A6N8HZH2"/>
<sequence>MYKQTMGFVRGIGTGLVAGMALATVGNQMMKNNRGFRKRANKTLHTVGELMDSMQYLFK</sequence>
<dbReference type="RefSeq" id="WP_066649843.1">
    <property type="nucleotide sequence ID" value="NZ_CP060286.1"/>
</dbReference>
<proteinExistence type="predicted"/>
<name>A0A6N8HZH2_9FIRM</name>
<evidence type="ECO:0000256" key="1">
    <source>
        <dbReference type="SAM" id="Phobius"/>
    </source>
</evidence>
<feature type="transmembrane region" description="Helical" evidence="1">
    <location>
        <begin position="12"/>
        <end position="30"/>
    </location>
</feature>
<keyword evidence="1" id="KW-0472">Membrane</keyword>